<comment type="caution">
    <text evidence="2">The sequence shown here is derived from an EMBL/GenBank/DDBJ whole genome shotgun (WGS) entry which is preliminary data.</text>
</comment>
<sequence length="51" mass="5173">IGPIMAGMFKDAGATKGVDAWFPAFIIAGVACLTAALLGLMLKPPRVKTAA</sequence>
<evidence type="ECO:0000313" key="2">
    <source>
        <dbReference type="EMBL" id="GAG47652.1"/>
    </source>
</evidence>
<proteinExistence type="predicted"/>
<reference evidence="2" key="1">
    <citation type="journal article" date="2014" name="Front. Microbiol.">
        <title>High frequency of phylogenetically diverse reductive dehalogenase-homologous genes in deep subseafloor sedimentary metagenomes.</title>
        <authorList>
            <person name="Kawai M."/>
            <person name="Futagami T."/>
            <person name="Toyoda A."/>
            <person name="Takaki Y."/>
            <person name="Nishi S."/>
            <person name="Hori S."/>
            <person name="Arai W."/>
            <person name="Tsubouchi T."/>
            <person name="Morono Y."/>
            <person name="Uchiyama I."/>
            <person name="Ito T."/>
            <person name="Fujiyama A."/>
            <person name="Inagaki F."/>
            <person name="Takami H."/>
        </authorList>
    </citation>
    <scope>NUCLEOTIDE SEQUENCE</scope>
    <source>
        <strain evidence="2">Expedition CK06-06</strain>
    </source>
</reference>
<feature type="transmembrane region" description="Helical" evidence="1">
    <location>
        <begin position="20"/>
        <end position="42"/>
    </location>
</feature>
<evidence type="ECO:0000256" key="1">
    <source>
        <dbReference type="SAM" id="Phobius"/>
    </source>
</evidence>
<evidence type="ECO:0008006" key="3">
    <source>
        <dbReference type="Google" id="ProtNLM"/>
    </source>
</evidence>
<dbReference type="AlphaFoldDB" id="X0YKV6"/>
<protein>
    <recommendedName>
        <fullName evidence="3">Major facilitator superfamily (MFS) profile domain-containing protein</fullName>
    </recommendedName>
</protein>
<accession>X0YKV6</accession>
<organism evidence="2">
    <name type="scientific">marine sediment metagenome</name>
    <dbReference type="NCBI Taxonomy" id="412755"/>
    <lineage>
        <taxon>unclassified sequences</taxon>
        <taxon>metagenomes</taxon>
        <taxon>ecological metagenomes</taxon>
    </lineage>
</organism>
<keyword evidence="1" id="KW-0472">Membrane</keyword>
<feature type="non-terminal residue" evidence="2">
    <location>
        <position position="1"/>
    </location>
</feature>
<dbReference type="EMBL" id="BARS01052987">
    <property type="protein sequence ID" value="GAG47652.1"/>
    <property type="molecule type" value="Genomic_DNA"/>
</dbReference>
<keyword evidence="1" id="KW-1133">Transmembrane helix</keyword>
<name>X0YKV6_9ZZZZ</name>
<gene>
    <name evidence="2" type="ORF">S01H1_78700</name>
</gene>
<keyword evidence="1" id="KW-0812">Transmembrane</keyword>